<dbReference type="InterPro" id="IPR006638">
    <property type="entry name" value="Elp3/MiaA/NifB-like_rSAM"/>
</dbReference>
<dbReference type="InterPro" id="IPR058240">
    <property type="entry name" value="rSAM_sf"/>
</dbReference>
<dbReference type="SUPFAM" id="SSF102114">
    <property type="entry name" value="Radical SAM enzymes"/>
    <property type="match status" value="1"/>
</dbReference>
<dbReference type="GO" id="GO:0004109">
    <property type="term" value="F:coproporphyrinogen oxidase activity"/>
    <property type="evidence" value="ECO:0007669"/>
    <property type="project" value="InterPro"/>
</dbReference>
<dbReference type="GeneID" id="90982366"/>
<keyword evidence="12" id="KW-1185">Reference proteome</keyword>
<evidence type="ECO:0000313" key="12">
    <source>
        <dbReference type="Proteomes" id="UP000027665"/>
    </source>
</evidence>
<keyword evidence="3 9" id="KW-0349">Heme</keyword>
<evidence type="ECO:0000259" key="10">
    <source>
        <dbReference type="PROSITE" id="PS51918"/>
    </source>
</evidence>
<dbReference type="GO" id="GO:0046872">
    <property type="term" value="F:metal ion binding"/>
    <property type="evidence" value="ECO:0007669"/>
    <property type="project" value="UniProtKB-UniRule"/>
</dbReference>
<keyword evidence="8 9" id="KW-0143">Chaperone</keyword>
<dbReference type="InterPro" id="IPR013785">
    <property type="entry name" value="Aldolase_TIM"/>
</dbReference>
<keyword evidence="9" id="KW-0963">Cytoplasm</keyword>
<dbReference type="Pfam" id="PF04055">
    <property type="entry name" value="Radical_SAM"/>
    <property type="match status" value="1"/>
</dbReference>
<keyword evidence="7 9" id="KW-0411">Iron-sulfur</keyword>
<keyword evidence="9" id="KW-0004">4Fe-4S</keyword>
<dbReference type="NCBIfam" id="TIGR00539">
    <property type="entry name" value="hemN_rel"/>
    <property type="match status" value="1"/>
</dbReference>
<comment type="subcellular location">
    <subcellularLocation>
        <location evidence="9">Cytoplasm</location>
    </subcellularLocation>
</comment>
<dbReference type="SFLD" id="SFLDF00562">
    <property type="entry name" value="HemN-like__clustered_with_heat"/>
    <property type="match status" value="1"/>
</dbReference>
<protein>
    <recommendedName>
        <fullName evidence="2 9">Heme chaperone HemW</fullName>
    </recommendedName>
</protein>
<organism evidence="11 12">
    <name type="scientific">Synergistes jonesii</name>
    <dbReference type="NCBI Taxonomy" id="2754"/>
    <lineage>
        <taxon>Bacteria</taxon>
        <taxon>Thermotogati</taxon>
        <taxon>Synergistota</taxon>
        <taxon>Synergistia</taxon>
        <taxon>Synergistales</taxon>
        <taxon>Synergistaceae</taxon>
        <taxon>Synergistes</taxon>
    </lineage>
</organism>
<dbReference type="RefSeq" id="WP_051682490.1">
    <property type="nucleotide sequence ID" value="NZ_JMKI01000002.1"/>
</dbReference>
<evidence type="ECO:0000313" key="11">
    <source>
        <dbReference type="EMBL" id="KEJ93481.1"/>
    </source>
</evidence>
<evidence type="ECO:0000256" key="1">
    <source>
        <dbReference type="ARBA" id="ARBA00006100"/>
    </source>
</evidence>
<reference evidence="11 12" key="1">
    <citation type="submission" date="2014-04" db="EMBL/GenBank/DDBJ databases">
        <title>Draft Genome Sequence of Synergistes jonesii.</title>
        <authorList>
            <person name="Coil D.A."/>
            <person name="Eisen J.A."/>
            <person name="Holland-Moritz H.E."/>
        </authorList>
    </citation>
    <scope>NUCLEOTIDE SEQUENCE [LARGE SCALE GENOMIC DNA]</scope>
    <source>
        <strain evidence="11 12">78-1</strain>
    </source>
</reference>
<dbReference type="SFLD" id="SFLDG01065">
    <property type="entry name" value="anaerobic_coproporphyrinogen-I"/>
    <property type="match status" value="1"/>
</dbReference>
<dbReference type="Proteomes" id="UP000027665">
    <property type="component" value="Unassembled WGS sequence"/>
</dbReference>
<dbReference type="OrthoDB" id="9808022at2"/>
<dbReference type="Gene3D" id="3.20.20.70">
    <property type="entry name" value="Aldolase class I"/>
    <property type="match status" value="1"/>
</dbReference>
<comment type="function">
    <text evidence="9">Probably acts as a heme chaperone, transferring heme to an unknown acceptor. Binds one molecule of heme per monomer, possibly covalently. Binds 1 [4Fe-4S] cluster. The cluster is coordinated with 3 cysteines and an exchangeable S-adenosyl-L-methionine.</text>
</comment>
<dbReference type="InterPro" id="IPR007197">
    <property type="entry name" value="rSAM"/>
</dbReference>
<evidence type="ECO:0000256" key="8">
    <source>
        <dbReference type="ARBA" id="ARBA00023186"/>
    </source>
</evidence>
<sequence length="368" mass="41140">MPPKSLYIHVPFCERKCAYCAFASAVPKKGERGLYLEALAKEFDIRLRGTRLKLETCYVGGGTPTALSPAQWNSLVATVEKHFDFAPAAEVTVEANPNSLTAEHLKIWRDWRVTRVSIGVQSFDDAELKLMGRLHDADGARRAIAAALSCGFDVGADLIFGLPRQTFRGWGLTLHEAAHRGLSHISLYQLTLEEGTPWASLDEKLLGDGYAAYRWAQWYLPRRGYAQYEVANFAVPGRESRHNANYWREGEYIGAGPAAVSYTAGLRSKNYGSLARYAKSLEEGALPIEESEELTAEKSAREAAVLALRMTEGVFAENFIKRYGEKNYRSVCSAMQKFPRALYEIDNRGIRLTKKGMRVANIIWSEII</sequence>
<proteinExistence type="inferred from homology"/>
<dbReference type="CDD" id="cd01335">
    <property type="entry name" value="Radical_SAM"/>
    <property type="match status" value="1"/>
</dbReference>
<comment type="caution">
    <text evidence="11">The sequence shown here is derived from an EMBL/GenBank/DDBJ whole genome shotgun (WGS) entry which is preliminary data.</text>
</comment>
<keyword evidence="4 9" id="KW-0949">S-adenosyl-L-methionine</keyword>
<dbReference type="PANTHER" id="PTHR13932:SF5">
    <property type="entry name" value="RADICAL S-ADENOSYL METHIONINE DOMAIN-CONTAINING PROTEIN 1, MITOCHONDRIAL"/>
    <property type="match status" value="1"/>
</dbReference>
<dbReference type="GO" id="GO:0005737">
    <property type="term" value="C:cytoplasm"/>
    <property type="evidence" value="ECO:0007669"/>
    <property type="project" value="UniProtKB-SubCell"/>
</dbReference>
<gene>
    <name evidence="11" type="ORF">EH55_01520</name>
</gene>
<dbReference type="PROSITE" id="PS51918">
    <property type="entry name" value="RADICAL_SAM"/>
    <property type="match status" value="1"/>
</dbReference>
<evidence type="ECO:0000256" key="3">
    <source>
        <dbReference type="ARBA" id="ARBA00022617"/>
    </source>
</evidence>
<feature type="domain" description="Radical SAM core" evidence="10">
    <location>
        <begin position="1"/>
        <end position="229"/>
    </location>
</feature>
<dbReference type="SFLD" id="SFLDS00029">
    <property type="entry name" value="Radical_SAM"/>
    <property type="match status" value="1"/>
</dbReference>
<dbReference type="PANTHER" id="PTHR13932">
    <property type="entry name" value="COPROPORPHYRINIGEN III OXIDASE"/>
    <property type="match status" value="1"/>
</dbReference>
<keyword evidence="6 9" id="KW-0408">Iron</keyword>
<dbReference type="eggNOG" id="COG0635">
    <property type="taxonomic scope" value="Bacteria"/>
</dbReference>
<dbReference type="InterPro" id="IPR034505">
    <property type="entry name" value="Coproporphyrinogen-III_oxidase"/>
</dbReference>
<dbReference type="GO" id="GO:0006779">
    <property type="term" value="P:porphyrin-containing compound biosynthetic process"/>
    <property type="evidence" value="ECO:0007669"/>
    <property type="project" value="InterPro"/>
</dbReference>
<accession>A0A073IVK1</accession>
<evidence type="ECO:0000256" key="7">
    <source>
        <dbReference type="ARBA" id="ARBA00023014"/>
    </source>
</evidence>
<dbReference type="InterPro" id="IPR004559">
    <property type="entry name" value="HemW-like"/>
</dbReference>
<comment type="similarity">
    <text evidence="1">Belongs to the anaerobic coproporphyrinogen-III oxidase family. HemW subfamily.</text>
</comment>
<dbReference type="EMBL" id="JMKI01000002">
    <property type="protein sequence ID" value="KEJ93481.1"/>
    <property type="molecule type" value="Genomic_DNA"/>
</dbReference>
<dbReference type="GO" id="GO:0051539">
    <property type="term" value="F:4 iron, 4 sulfur cluster binding"/>
    <property type="evidence" value="ECO:0007669"/>
    <property type="project" value="UniProtKB-UniRule"/>
</dbReference>
<evidence type="ECO:0000256" key="4">
    <source>
        <dbReference type="ARBA" id="ARBA00022691"/>
    </source>
</evidence>
<dbReference type="AlphaFoldDB" id="A0A073IVK1"/>
<evidence type="ECO:0000256" key="2">
    <source>
        <dbReference type="ARBA" id="ARBA00017228"/>
    </source>
</evidence>
<keyword evidence="5 9" id="KW-0479">Metal-binding</keyword>
<evidence type="ECO:0000256" key="5">
    <source>
        <dbReference type="ARBA" id="ARBA00022723"/>
    </source>
</evidence>
<evidence type="ECO:0000256" key="9">
    <source>
        <dbReference type="RuleBase" id="RU364116"/>
    </source>
</evidence>
<dbReference type="STRING" id="2754.EH55_01520"/>
<dbReference type="SMART" id="SM00729">
    <property type="entry name" value="Elp3"/>
    <property type="match status" value="1"/>
</dbReference>
<name>A0A073IVK1_9BACT</name>
<evidence type="ECO:0000256" key="6">
    <source>
        <dbReference type="ARBA" id="ARBA00023004"/>
    </source>
</evidence>